<evidence type="ECO:0000313" key="1">
    <source>
        <dbReference type="EMBL" id="KAA8588048.1"/>
    </source>
</evidence>
<organism evidence="1 2">
    <name type="scientific">Etheostoma spectabile</name>
    <name type="common">orangethroat darter</name>
    <dbReference type="NCBI Taxonomy" id="54343"/>
    <lineage>
        <taxon>Eukaryota</taxon>
        <taxon>Metazoa</taxon>
        <taxon>Chordata</taxon>
        <taxon>Craniata</taxon>
        <taxon>Vertebrata</taxon>
        <taxon>Euteleostomi</taxon>
        <taxon>Actinopterygii</taxon>
        <taxon>Neopterygii</taxon>
        <taxon>Teleostei</taxon>
        <taxon>Neoteleostei</taxon>
        <taxon>Acanthomorphata</taxon>
        <taxon>Eupercaria</taxon>
        <taxon>Perciformes</taxon>
        <taxon>Percoidei</taxon>
        <taxon>Percidae</taxon>
        <taxon>Etheostomatinae</taxon>
        <taxon>Etheostoma</taxon>
    </lineage>
</organism>
<dbReference type="AlphaFoldDB" id="A0A5J5CZT8"/>
<protein>
    <submittedName>
        <fullName evidence="1">Uncharacterized protein</fullName>
    </submittedName>
</protein>
<keyword evidence="2" id="KW-1185">Reference proteome</keyword>
<accession>A0A5J5CZT8</accession>
<sequence>MAARSIKYGGRGMTCILSFIASFFRPPLGFQSAKTYLVLVELSHTEVPLLLSHLRPSIC</sequence>
<dbReference type="Proteomes" id="UP000327493">
    <property type="component" value="Chromosome 11"/>
</dbReference>
<evidence type="ECO:0000313" key="2">
    <source>
        <dbReference type="Proteomes" id="UP000327493"/>
    </source>
</evidence>
<proteinExistence type="predicted"/>
<reference evidence="1 2" key="1">
    <citation type="submission" date="2019-08" db="EMBL/GenBank/DDBJ databases">
        <title>A chromosome-level genome assembly, high-density linkage maps, and genome scans reveal the genomic architecture of hybrid incompatibilities underlying speciation via character displacement in darters (Percidae: Etheostominae).</title>
        <authorList>
            <person name="Moran R.L."/>
            <person name="Catchen J.M."/>
            <person name="Fuller R.C."/>
        </authorList>
    </citation>
    <scope>NUCLEOTIDE SEQUENCE [LARGE SCALE GENOMIC DNA]</scope>
    <source>
        <strain evidence="1">EspeVRDwgs_2016</strain>
        <tissue evidence="1">Muscle</tissue>
    </source>
</reference>
<comment type="caution">
    <text evidence="1">The sequence shown here is derived from an EMBL/GenBank/DDBJ whole genome shotgun (WGS) entry which is preliminary data.</text>
</comment>
<dbReference type="EMBL" id="VOFY01000011">
    <property type="protein sequence ID" value="KAA8588048.1"/>
    <property type="molecule type" value="Genomic_DNA"/>
</dbReference>
<gene>
    <name evidence="1" type="ORF">FQN60_001242</name>
</gene>
<name>A0A5J5CZT8_9PERO</name>